<proteinExistence type="predicted"/>
<sequence length="73" mass="8738">MWERACSRRTITRYQVKTRIGFPSDHALNIFDPLRKEQRVVLPTLMPDMGRRQHVFQILPPLKGLTTRRYCQI</sequence>
<dbReference type="AlphaFoldDB" id="A0A5E7GWH1"/>
<reference evidence="1 2" key="1">
    <citation type="submission" date="2019-09" db="EMBL/GenBank/DDBJ databases">
        <authorList>
            <person name="Chandra G."/>
            <person name="Truman W A."/>
        </authorList>
    </citation>
    <scope>NUCLEOTIDE SEQUENCE [LARGE SCALE GENOMIC DNA]</scope>
    <source>
        <strain evidence="1">PS880</strain>
    </source>
</reference>
<protein>
    <submittedName>
        <fullName evidence="1">Uncharacterized protein</fullName>
    </submittedName>
</protein>
<accession>A0A5E7GWH1</accession>
<dbReference type="EMBL" id="CABVIH010000002">
    <property type="protein sequence ID" value="VVO55940.1"/>
    <property type="molecule type" value="Genomic_DNA"/>
</dbReference>
<organism evidence="1 2">
    <name type="scientific">Pseudomonas fluorescens</name>
    <dbReference type="NCBI Taxonomy" id="294"/>
    <lineage>
        <taxon>Bacteria</taxon>
        <taxon>Pseudomonadati</taxon>
        <taxon>Pseudomonadota</taxon>
        <taxon>Gammaproteobacteria</taxon>
        <taxon>Pseudomonadales</taxon>
        <taxon>Pseudomonadaceae</taxon>
        <taxon>Pseudomonas</taxon>
    </lineage>
</organism>
<name>A0A5E7GWH1_PSEFL</name>
<evidence type="ECO:0000313" key="2">
    <source>
        <dbReference type="Proteomes" id="UP000375525"/>
    </source>
</evidence>
<dbReference type="Proteomes" id="UP000375525">
    <property type="component" value="Unassembled WGS sequence"/>
</dbReference>
<gene>
    <name evidence="1" type="ORF">PS880_00545</name>
</gene>
<evidence type="ECO:0000313" key="1">
    <source>
        <dbReference type="EMBL" id="VVO55940.1"/>
    </source>
</evidence>